<evidence type="ECO:0000256" key="6">
    <source>
        <dbReference type="ARBA" id="ARBA00023295"/>
    </source>
</evidence>
<comment type="caution">
    <text evidence="10">The sequence shown here is derived from an EMBL/GenBank/DDBJ whole genome shotgun (WGS) entry which is preliminary data.</text>
</comment>
<sequence length="832" mass="92577">MHARDLHDGWLLRAEGGSVPERLRGLDVPVAIPGTSHTALLDAGLIADPYVGTNERDVAWMHRADWRFALEVDQPPAEPHERVHLVFDGIDTVATVRLGRHVLGHTRNMHRSHRFDVTGLIGHERDLVVDVSAALTYAEAERQRLGARPSAYAHPLNMVRKMACSFGWDWGPDLQTAGLWRGVRVERWRLARLAGVRPLVGIRPDGVPYVRVHVDVERSGLEEPAALTVRTRVAGIEREATILPEASTAVVEVAAPDAELWWPAGHGDQPLYPLEVELTDGAASLDSWQRRIGFRTVEIDETPDAHGTPWTLRLNGRPVFVKGANWIPDDHLLTRITHDRLARRLDQALDANLNLLRVWGGGIYESRDFYELCDERGLLVWQDFPLACSAYPEEEPLASELEAEARENIARLTPHPSLVVWNGGNENIWGYLDWGWREVLEGDATWGYGYATELLPRVLADLDPTRPYSWNSPSSPGFALTERHPNDPDHGTHHQWEVWNRLDYTAYASEIPRFCSEFGFQGPPAWATLERAVAPADGRWSKTDPVFMWHQKAEQGNEKLDRGLAAHLGIPADFADWHWATQLNQARAVAFAIEHYRSWWPRTAGAIVWQLNDCWPVTSWAAIDGGERRKPLWYALRQAYADRLMAVVARDGQPAVALVNDTDEPWSGTIRITRETFAGDVRAELLDDVTVGGRSVRLVTLPPEIRTPEDGRSEAIVARLGTERTVRLFVEDVDAALAGDPLDVSVAPTSAGYDVTVRARSLARDVTLLVDRLDPAAVVDDALVTLPAGESATFRIHTGAVLDEAALAGRPVLRTANDLVGRVPERTVSALG</sequence>
<dbReference type="InterPro" id="IPR050887">
    <property type="entry name" value="Beta-mannosidase_GH2"/>
</dbReference>
<dbReference type="InterPro" id="IPR008979">
    <property type="entry name" value="Galactose-bd-like_sf"/>
</dbReference>
<comment type="catalytic activity">
    <reaction evidence="1">
        <text>Hydrolysis of terminal, non-reducing beta-D-mannose residues in beta-D-mannosides.</text>
        <dbReference type="EC" id="3.2.1.25"/>
    </reaction>
</comment>
<evidence type="ECO:0000259" key="8">
    <source>
        <dbReference type="Pfam" id="PF02836"/>
    </source>
</evidence>
<dbReference type="InterPro" id="IPR036156">
    <property type="entry name" value="Beta-gal/glucu_dom_sf"/>
</dbReference>
<evidence type="ECO:0000256" key="1">
    <source>
        <dbReference type="ARBA" id="ARBA00000829"/>
    </source>
</evidence>
<dbReference type="EC" id="3.2.1.25" evidence="3"/>
<evidence type="ECO:0000256" key="4">
    <source>
        <dbReference type="ARBA" id="ARBA00022729"/>
    </source>
</evidence>
<keyword evidence="11" id="KW-1185">Reference proteome</keyword>
<dbReference type="InterPro" id="IPR006103">
    <property type="entry name" value="Glyco_hydro_2_cat"/>
</dbReference>
<evidence type="ECO:0000256" key="5">
    <source>
        <dbReference type="ARBA" id="ARBA00022801"/>
    </source>
</evidence>
<keyword evidence="5 10" id="KW-0378">Hydrolase</keyword>
<dbReference type="RefSeq" id="WP_156742054.1">
    <property type="nucleotide sequence ID" value="NZ_CACRYJ010000048.1"/>
</dbReference>
<dbReference type="AlphaFoldDB" id="A0A7M4DMK9"/>
<dbReference type="SUPFAM" id="SSF49303">
    <property type="entry name" value="beta-Galactosidase/glucuronidase domain"/>
    <property type="match status" value="1"/>
</dbReference>
<dbReference type="Gene3D" id="3.20.20.80">
    <property type="entry name" value="Glycosidases"/>
    <property type="match status" value="1"/>
</dbReference>
<dbReference type="InterPro" id="IPR054593">
    <property type="entry name" value="Beta-mannosidase-like_N2"/>
</dbReference>
<reference evidence="10 11" key="1">
    <citation type="submission" date="2019-11" db="EMBL/GenBank/DDBJ databases">
        <authorList>
            <person name="Criscuolo A."/>
        </authorList>
    </citation>
    <scope>NUCLEOTIDE SEQUENCE [LARGE SCALE GENOMIC DNA]</scope>
    <source>
        <strain evidence="10">CIP111667</strain>
    </source>
</reference>
<dbReference type="GO" id="GO:0005975">
    <property type="term" value="P:carbohydrate metabolic process"/>
    <property type="evidence" value="ECO:0007669"/>
    <property type="project" value="InterPro"/>
</dbReference>
<name>A0A7M4DMK9_9MICO</name>
<dbReference type="SUPFAM" id="SSF51445">
    <property type="entry name" value="(Trans)glycosidases"/>
    <property type="match status" value="1"/>
</dbReference>
<dbReference type="Pfam" id="PF22666">
    <property type="entry name" value="Glyco_hydro_2_N2"/>
    <property type="match status" value="1"/>
</dbReference>
<dbReference type="PANTHER" id="PTHR43730:SF1">
    <property type="entry name" value="BETA-MANNOSIDASE"/>
    <property type="match status" value="1"/>
</dbReference>
<dbReference type="FunFam" id="3.20.20.80:FF:000050">
    <property type="entry name" value="Beta-mannosidase B"/>
    <property type="match status" value="1"/>
</dbReference>
<organism evidence="10 11">
    <name type="scientific">Occultella aeris</name>
    <dbReference type="NCBI Taxonomy" id="2761496"/>
    <lineage>
        <taxon>Bacteria</taxon>
        <taxon>Bacillati</taxon>
        <taxon>Actinomycetota</taxon>
        <taxon>Actinomycetes</taxon>
        <taxon>Micrococcales</taxon>
        <taxon>Ruaniaceae</taxon>
        <taxon>Occultella</taxon>
    </lineage>
</organism>
<proteinExistence type="inferred from homology"/>
<dbReference type="GO" id="GO:0004567">
    <property type="term" value="F:beta-mannosidase activity"/>
    <property type="evidence" value="ECO:0007669"/>
    <property type="project" value="UniProtKB-EC"/>
</dbReference>
<evidence type="ECO:0000256" key="3">
    <source>
        <dbReference type="ARBA" id="ARBA00012754"/>
    </source>
</evidence>
<protein>
    <recommendedName>
        <fullName evidence="3">beta-mannosidase</fullName>
        <ecNumber evidence="3">3.2.1.25</ecNumber>
    </recommendedName>
</protein>
<evidence type="ECO:0000259" key="7">
    <source>
        <dbReference type="Pfam" id="PF00703"/>
    </source>
</evidence>
<evidence type="ECO:0000259" key="9">
    <source>
        <dbReference type="Pfam" id="PF22666"/>
    </source>
</evidence>
<dbReference type="PANTHER" id="PTHR43730">
    <property type="entry name" value="BETA-MANNOSIDASE"/>
    <property type="match status" value="1"/>
</dbReference>
<accession>A0A7M4DMK9</accession>
<gene>
    <name evidence="10" type="primary">csxA</name>
    <name evidence="10" type="ORF">HALOF300_03384</name>
</gene>
<evidence type="ECO:0000313" key="10">
    <source>
        <dbReference type="EMBL" id="VZO38621.1"/>
    </source>
</evidence>
<dbReference type="EMBL" id="CACRYJ010000048">
    <property type="protein sequence ID" value="VZO38621.1"/>
    <property type="molecule type" value="Genomic_DNA"/>
</dbReference>
<evidence type="ECO:0000313" key="11">
    <source>
        <dbReference type="Proteomes" id="UP000419743"/>
    </source>
</evidence>
<feature type="domain" description="Glycoside hydrolase family 2 catalytic" evidence="8">
    <location>
        <begin position="312"/>
        <end position="471"/>
    </location>
</feature>
<dbReference type="Pfam" id="PF02836">
    <property type="entry name" value="Glyco_hydro_2_C"/>
    <property type="match status" value="1"/>
</dbReference>
<dbReference type="GO" id="GO:0006516">
    <property type="term" value="P:glycoprotein catabolic process"/>
    <property type="evidence" value="ECO:0007669"/>
    <property type="project" value="TreeGrafter"/>
</dbReference>
<feature type="domain" description="Beta-mannosidase-like galactose-binding" evidence="9">
    <location>
        <begin position="27"/>
        <end position="181"/>
    </location>
</feature>
<comment type="similarity">
    <text evidence="2">Belongs to the glycosyl hydrolase 2 family.</text>
</comment>
<dbReference type="InterPro" id="IPR017853">
    <property type="entry name" value="GH"/>
</dbReference>
<feature type="domain" description="Glycoside hydrolase family 2 immunoglobulin-like beta-sandwich" evidence="7">
    <location>
        <begin position="240"/>
        <end position="295"/>
    </location>
</feature>
<dbReference type="SUPFAM" id="SSF49785">
    <property type="entry name" value="Galactose-binding domain-like"/>
    <property type="match status" value="1"/>
</dbReference>
<keyword evidence="4" id="KW-0732">Signal</keyword>
<dbReference type="Proteomes" id="UP000419743">
    <property type="component" value="Unassembled WGS sequence"/>
</dbReference>
<evidence type="ECO:0000256" key="2">
    <source>
        <dbReference type="ARBA" id="ARBA00007401"/>
    </source>
</evidence>
<keyword evidence="6 10" id="KW-0326">Glycosidase</keyword>
<dbReference type="Gene3D" id="2.60.120.260">
    <property type="entry name" value="Galactose-binding domain-like"/>
    <property type="match status" value="1"/>
</dbReference>
<dbReference type="Pfam" id="PF00703">
    <property type="entry name" value="Glyco_hydro_2"/>
    <property type="match status" value="1"/>
</dbReference>
<dbReference type="Gene3D" id="2.60.40.10">
    <property type="entry name" value="Immunoglobulins"/>
    <property type="match status" value="1"/>
</dbReference>
<dbReference type="InterPro" id="IPR006102">
    <property type="entry name" value="Ig-like_GH2"/>
</dbReference>
<dbReference type="InterPro" id="IPR013783">
    <property type="entry name" value="Ig-like_fold"/>
</dbReference>